<evidence type="ECO:0000313" key="1">
    <source>
        <dbReference type="Ensembl" id="ENSACOP00000003774.1"/>
    </source>
</evidence>
<sequence length="85" mass="9684">GGTWISYEFFLVNQFGSLNTVSNAQRKKFERLKRFRSPSPAHYQWNFNSLRSLALLKMECGLLSHIHTSENITLLGHSTVSSSIP</sequence>
<dbReference type="Proteomes" id="UP000694522">
    <property type="component" value="Unplaced"/>
</dbReference>
<reference evidence="1" key="2">
    <citation type="submission" date="2025-09" db="UniProtKB">
        <authorList>
            <consortium name="Ensembl"/>
        </authorList>
    </citation>
    <scope>IDENTIFICATION</scope>
</reference>
<dbReference type="AlphaFoldDB" id="A0A8B9ISZ3"/>
<protein>
    <submittedName>
        <fullName evidence="1">Uncharacterized protein</fullName>
    </submittedName>
</protein>
<proteinExistence type="predicted"/>
<organism evidence="1 2">
    <name type="scientific">Amazona collaria</name>
    <name type="common">yellow-billed parrot</name>
    <dbReference type="NCBI Taxonomy" id="241587"/>
    <lineage>
        <taxon>Eukaryota</taxon>
        <taxon>Metazoa</taxon>
        <taxon>Chordata</taxon>
        <taxon>Craniata</taxon>
        <taxon>Vertebrata</taxon>
        <taxon>Euteleostomi</taxon>
        <taxon>Archelosauria</taxon>
        <taxon>Archosauria</taxon>
        <taxon>Dinosauria</taxon>
        <taxon>Saurischia</taxon>
        <taxon>Theropoda</taxon>
        <taxon>Coelurosauria</taxon>
        <taxon>Aves</taxon>
        <taxon>Neognathae</taxon>
        <taxon>Neoaves</taxon>
        <taxon>Telluraves</taxon>
        <taxon>Australaves</taxon>
        <taxon>Psittaciformes</taxon>
        <taxon>Psittacidae</taxon>
        <taxon>Amazona</taxon>
    </lineage>
</organism>
<accession>A0A8B9ISZ3</accession>
<name>A0A8B9ISZ3_9PSIT</name>
<evidence type="ECO:0000313" key="2">
    <source>
        <dbReference type="Proteomes" id="UP000694522"/>
    </source>
</evidence>
<reference evidence="1" key="1">
    <citation type="submission" date="2025-08" db="UniProtKB">
        <authorList>
            <consortium name="Ensembl"/>
        </authorList>
    </citation>
    <scope>IDENTIFICATION</scope>
</reference>
<dbReference type="Ensembl" id="ENSACOT00000003911.1">
    <property type="protein sequence ID" value="ENSACOP00000003774.1"/>
    <property type="gene ID" value="ENSACOG00000002662.1"/>
</dbReference>
<keyword evidence="2" id="KW-1185">Reference proteome</keyword>